<evidence type="ECO:0000256" key="2">
    <source>
        <dbReference type="ARBA" id="ARBA00022695"/>
    </source>
</evidence>
<dbReference type="NCBIfam" id="TIGR00125">
    <property type="entry name" value="cyt_tran_rel"/>
    <property type="match status" value="1"/>
</dbReference>
<dbReference type="AlphaFoldDB" id="A0A1B1TBT4"/>
<proteinExistence type="predicted"/>
<dbReference type="Gene3D" id="3.40.50.620">
    <property type="entry name" value="HUPs"/>
    <property type="match status" value="1"/>
</dbReference>
<evidence type="ECO:0000259" key="3">
    <source>
        <dbReference type="Pfam" id="PF01467"/>
    </source>
</evidence>
<feature type="domain" description="Cytidyltransferase-like" evidence="3">
    <location>
        <begin position="21"/>
        <end position="78"/>
    </location>
</feature>
<protein>
    <submittedName>
        <fullName evidence="4">Nicotinamide-nucleotide adenylyltransferase (NadM)</fullName>
    </submittedName>
</protein>
<dbReference type="PANTHER" id="PTHR21342:SF0">
    <property type="entry name" value="BIFUNCTIONAL NMN ADENYLYLTRANSFERASE_NUDIX HYDROLASE"/>
    <property type="match status" value="1"/>
</dbReference>
<keyword evidence="2 4" id="KW-0548">Nucleotidyltransferase</keyword>
<dbReference type="GO" id="GO:0016779">
    <property type="term" value="F:nucleotidyltransferase activity"/>
    <property type="evidence" value="ECO:0007669"/>
    <property type="project" value="UniProtKB-KW"/>
</dbReference>
<dbReference type="PANTHER" id="PTHR21342">
    <property type="entry name" value="PHOSPHOPANTETHEINE ADENYLYLTRANSFERASE"/>
    <property type="match status" value="1"/>
</dbReference>
<dbReference type="InterPro" id="IPR014729">
    <property type="entry name" value="Rossmann-like_a/b/a_fold"/>
</dbReference>
<evidence type="ECO:0000313" key="4">
    <source>
        <dbReference type="EMBL" id="ANV79736.1"/>
    </source>
</evidence>
<organism evidence="4">
    <name type="scientific">Candidatus Thalassarchaea marina</name>
    <dbReference type="NCBI Taxonomy" id="1680828"/>
    <lineage>
        <taxon>Archaea</taxon>
        <taxon>Methanobacteriati</taxon>
        <taxon>Thermoplasmatota</taxon>
        <taxon>Candidatus Poseidoniia</taxon>
        <taxon>Candidatus Poseidoniia incertae sedis</taxon>
    </lineage>
</organism>
<evidence type="ECO:0000256" key="1">
    <source>
        <dbReference type="ARBA" id="ARBA00022679"/>
    </source>
</evidence>
<dbReference type="Pfam" id="PF01467">
    <property type="entry name" value="CTP_transf_like"/>
    <property type="match status" value="1"/>
</dbReference>
<dbReference type="SUPFAM" id="SSF52374">
    <property type="entry name" value="Nucleotidylyl transferase"/>
    <property type="match status" value="1"/>
</dbReference>
<keyword evidence="1 4" id="KW-0808">Transferase</keyword>
<name>A0A1B1TBT4_9ARCH</name>
<accession>A0A1B1TBT4</accession>
<dbReference type="InterPro" id="IPR004821">
    <property type="entry name" value="Cyt_trans-like"/>
</dbReference>
<reference evidence="4" key="1">
    <citation type="submission" date="2014-11" db="EMBL/GenBank/DDBJ databases">
        <authorList>
            <person name="Zhu J."/>
            <person name="Qi W."/>
            <person name="Song R."/>
        </authorList>
    </citation>
    <scope>NUCLEOTIDE SEQUENCE</scope>
</reference>
<sequence length="204" mass="23068">MAELPLIPPPPSNQPEPGFVVLGRFQPFHKGHAAMIIAAENYRKENNPELKLIIAVGSSNRPQTLKNPWSDSERIEMILFWLDNEVNFEATIVSIPDIEDPPNWVSHAERYHGKQGVFFSSDTSSSELYEISKWPVISTSLIHRERFEGWRVRETARMLSTINDEDAIKMVLGESVPESIIDFLITNDQLKRLAFLGEGGEPVG</sequence>
<dbReference type="EMBL" id="KP211851">
    <property type="protein sequence ID" value="ANV79736.1"/>
    <property type="molecule type" value="Genomic_DNA"/>
</dbReference>
<reference evidence="4" key="2">
    <citation type="journal article" date="2015" name="ISME J.">
        <title>A new class of marine Euryarchaeota group II from the Mediterranean deep chlorophyll maximum.</title>
        <authorList>
            <person name="Martin-Cuadrado A.B."/>
            <person name="Garcia-Heredia I."/>
            <person name="Molto A.G."/>
            <person name="Lopez-Ubeda R."/>
            <person name="Kimes N."/>
            <person name="Lopez-Garcia P."/>
            <person name="Moreira D."/>
            <person name="Rodriguez-Valera F."/>
        </authorList>
    </citation>
    <scope>NUCLEOTIDE SEQUENCE</scope>
</reference>